<feature type="region of interest" description="Disordered" evidence="1">
    <location>
        <begin position="381"/>
        <end position="441"/>
    </location>
</feature>
<name>A0ABS6WN30_9HYPH</name>
<evidence type="ECO:0000256" key="1">
    <source>
        <dbReference type="SAM" id="MobiDB-lite"/>
    </source>
</evidence>
<evidence type="ECO:0000313" key="3">
    <source>
        <dbReference type="EMBL" id="MBW3097358.1"/>
    </source>
</evidence>
<accession>A0ABS6WN30</accession>
<feature type="signal peptide" evidence="2">
    <location>
        <begin position="1"/>
        <end position="27"/>
    </location>
</feature>
<feature type="chain" id="PRO_5047369700" evidence="2">
    <location>
        <begin position="28"/>
        <end position="455"/>
    </location>
</feature>
<sequence>MGMAAKIASLVLSPLSLRICLTGLAFFAPALVAAQTTQAPAPASASSDASAPSATKAPHAFAELQPYQLIRSLQKVQDAVVMGDHAALEMQRFLLGVIDQRLRKAEQTVFDDPRNVDAALIYAMSGGNPATLDLLALRDRFGNFDTEVTAVVQAYLDGQAARSKDALDEVAKLYGNQTIGPYLALVAANVKAGLGDRRALELFDLARLGAPGTIVEEAALRRAIFVANQRDLIDEAIHYAMLYSRRFPDSPYAEEFLDQLVMLVVDQHDRMEAGQIERMLVHIDKPRQREVYLRISRKAVINGLTELALQAADRARGLAEKNDKAPIALAGLYSGLAAIPSDKVLEIDRFMESLEEVRLSPRDEALRNAVRRVAHEIVRPPEPASLTQAPAPKLPELDETLPGQAEEGTAAAMAQQDPGTAGSQRDDPDADPGFQTYLDDREQLLAEIDGLLKIE</sequence>
<dbReference type="RefSeq" id="WP_219201273.1">
    <property type="nucleotide sequence ID" value="NZ_JAHWQX010000002.1"/>
</dbReference>
<evidence type="ECO:0000256" key="2">
    <source>
        <dbReference type="SAM" id="SignalP"/>
    </source>
</evidence>
<organism evidence="3 4">
    <name type="scientific">Pseudohoeflea coraliihabitans</name>
    <dbReference type="NCBI Taxonomy" id="2860393"/>
    <lineage>
        <taxon>Bacteria</taxon>
        <taxon>Pseudomonadati</taxon>
        <taxon>Pseudomonadota</taxon>
        <taxon>Alphaproteobacteria</taxon>
        <taxon>Hyphomicrobiales</taxon>
        <taxon>Rhizobiaceae</taxon>
        <taxon>Pseudohoeflea</taxon>
    </lineage>
</organism>
<comment type="caution">
    <text evidence="3">The sequence shown here is derived from an EMBL/GenBank/DDBJ whole genome shotgun (WGS) entry which is preliminary data.</text>
</comment>
<protein>
    <submittedName>
        <fullName evidence="3">Chemotaxis protein</fullName>
    </submittedName>
</protein>
<keyword evidence="4" id="KW-1185">Reference proteome</keyword>
<proteinExistence type="predicted"/>
<reference evidence="3" key="1">
    <citation type="submission" date="2021-07" db="EMBL/GenBank/DDBJ databases">
        <title>Pseudohoeflea marina sp. nov. a polyhydroxyalcanoate-producing bacterium.</title>
        <authorList>
            <person name="Zheng W."/>
            <person name="Yu S."/>
            <person name="Huang Y."/>
        </authorList>
    </citation>
    <scope>NUCLEOTIDE SEQUENCE</scope>
    <source>
        <strain evidence="3">DP4N28-3</strain>
    </source>
</reference>
<evidence type="ECO:0000313" key="4">
    <source>
        <dbReference type="Proteomes" id="UP001430804"/>
    </source>
</evidence>
<dbReference type="Proteomes" id="UP001430804">
    <property type="component" value="Unassembled WGS sequence"/>
</dbReference>
<dbReference type="EMBL" id="JAHWQX010000002">
    <property type="protein sequence ID" value="MBW3097358.1"/>
    <property type="molecule type" value="Genomic_DNA"/>
</dbReference>
<keyword evidence="2" id="KW-0732">Signal</keyword>
<gene>
    <name evidence="3" type="ORF">KY465_08705</name>
</gene>